<dbReference type="EMBL" id="KF947530">
    <property type="protein sequence ID" value="AIW52571.1"/>
    <property type="molecule type" value="mRNA"/>
</dbReference>
<evidence type="ECO:0000256" key="1">
    <source>
        <dbReference type="ARBA" id="ARBA00004613"/>
    </source>
</evidence>
<evidence type="ECO:0000259" key="5">
    <source>
        <dbReference type="PROSITE" id="PS51362"/>
    </source>
</evidence>
<evidence type="ECO:0000256" key="3">
    <source>
        <dbReference type="RuleBase" id="RU000354"/>
    </source>
</evidence>
<name>A0A0E3EKU5_ACALA</name>
<dbReference type="CDD" id="cd19379">
    <property type="entry name" value="TGF_beta_GSDF"/>
    <property type="match status" value="1"/>
</dbReference>
<keyword evidence="4" id="KW-0732">Signal</keyword>
<evidence type="ECO:0000256" key="4">
    <source>
        <dbReference type="SAM" id="SignalP"/>
    </source>
</evidence>
<comment type="subcellular location">
    <subcellularLocation>
        <location evidence="1">Secreted</location>
    </subcellularLocation>
</comment>
<proteinExistence type="evidence at transcript level"/>
<evidence type="ECO:0000256" key="2">
    <source>
        <dbReference type="ARBA" id="ARBA00022525"/>
    </source>
</evidence>
<dbReference type="AlphaFoldDB" id="A0A0E3EKU5"/>
<keyword evidence="2" id="KW-0964">Secreted</keyword>
<dbReference type="InterPro" id="IPR029034">
    <property type="entry name" value="Cystine-knot_cytokine"/>
</dbReference>
<dbReference type="GO" id="GO:0008083">
    <property type="term" value="F:growth factor activity"/>
    <property type="evidence" value="ECO:0007669"/>
    <property type="project" value="UniProtKB-KW"/>
</dbReference>
<dbReference type="SMART" id="SM00204">
    <property type="entry name" value="TGFB"/>
    <property type="match status" value="1"/>
</dbReference>
<dbReference type="SUPFAM" id="SSF57501">
    <property type="entry name" value="Cystine-knot cytokines"/>
    <property type="match status" value="1"/>
</dbReference>
<organism evidence="6">
    <name type="scientific">Acanthopagrus latus</name>
    <name type="common">Yellowfin seabream</name>
    <name type="synonym">Sparus latus</name>
    <dbReference type="NCBI Taxonomy" id="8177"/>
    <lineage>
        <taxon>Eukaryota</taxon>
        <taxon>Metazoa</taxon>
        <taxon>Chordata</taxon>
        <taxon>Craniata</taxon>
        <taxon>Vertebrata</taxon>
        <taxon>Euteleostomi</taxon>
        <taxon>Actinopterygii</taxon>
        <taxon>Neopterygii</taxon>
        <taxon>Teleostei</taxon>
        <taxon>Neoteleostei</taxon>
        <taxon>Acanthomorphata</taxon>
        <taxon>Eupercaria</taxon>
        <taxon>Spariformes</taxon>
        <taxon>Sparidae</taxon>
        <taxon>Acanthopagrus</taxon>
    </lineage>
</organism>
<evidence type="ECO:0000313" key="6">
    <source>
        <dbReference type="EMBL" id="AIW52571.1"/>
    </source>
</evidence>
<reference evidence="6" key="1">
    <citation type="journal article" date="2015" name="Gen. Comp. Endocrinol.">
        <title>Cloning and expression pattern of gsdf during the first maleness reproductive phase in the protandrous Acanthopagrus latus.</title>
        <authorList>
            <person name="Chen Y."/>
            <person name="Hong W.S."/>
            <person name="Wang Q."/>
            <person name="Chen S.X."/>
        </authorList>
    </citation>
    <scope>NUCLEOTIDE SEQUENCE</scope>
</reference>
<dbReference type="PROSITE" id="PS51362">
    <property type="entry name" value="TGF_BETA_2"/>
    <property type="match status" value="1"/>
</dbReference>
<comment type="similarity">
    <text evidence="3">Belongs to the TGF-beta family.</text>
</comment>
<dbReference type="Pfam" id="PF00019">
    <property type="entry name" value="TGF_beta"/>
    <property type="match status" value="1"/>
</dbReference>
<dbReference type="GO" id="GO:0005576">
    <property type="term" value="C:extracellular region"/>
    <property type="evidence" value="ECO:0007669"/>
    <property type="project" value="UniProtKB-SubCell"/>
</dbReference>
<feature type="domain" description="TGF-beta family profile" evidence="5">
    <location>
        <begin position="91"/>
        <end position="202"/>
    </location>
</feature>
<dbReference type="Gene3D" id="2.10.90.10">
    <property type="entry name" value="Cystine-knot cytokines"/>
    <property type="match status" value="1"/>
</dbReference>
<accession>A0A0E3EKU5</accession>
<dbReference type="InterPro" id="IPR001839">
    <property type="entry name" value="TGF-b_C"/>
</dbReference>
<sequence length="212" mass="22912">MSLTFSVMMMLLGVSVVTAFVLQSSEQESAASANSPISHHRCQGESLESIKKALLSSLSLQVEPQLRAGGLNAVREQWTRIYSDIAKDTTIPAVSGYSVSHDDENSTSLKCCSMASEIFMRDLGWDSWVIHPTSLTVIQCAPCNPEANTVQRPSSDINVQDSQVPVPCCNPTSHKSVPVIYMDEFSTVVISSVQLTSSCGCGHSNIQLPSEE</sequence>
<keyword evidence="3" id="KW-0339">Growth factor</keyword>
<feature type="chain" id="PRO_5002410231" evidence="4">
    <location>
        <begin position="20"/>
        <end position="212"/>
    </location>
</feature>
<protein>
    <submittedName>
        <fullName evidence="6">Gonadal soma-derived factor</fullName>
    </submittedName>
</protein>
<feature type="signal peptide" evidence="4">
    <location>
        <begin position="1"/>
        <end position="19"/>
    </location>
</feature>